<name>A0A6N4TMC0_9FIRM</name>
<evidence type="ECO:0000313" key="2">
    <source>
        <dbReference type="Proteomes" id="UP000464754"/>
    </source>
</evidence>
<dbReference type="AlphaFoldDB" id="A0A6N4TMC0"/>
<keyword evidence="2" id="KW-1185">Reference proteome</keyword>
<proteinExistence type="predicted"/>
<dbReference type="KEGG" id="aarg:Aargi30884_27700"/>
<sequence length="72" mass="8850">MKIEVRYLKSKTNGITYTYYEEVEGIDFYDDHIELKHRMLLKEDKKMHIQTVTKIPNEIIYDIRIQMKKEIK</sequence>
<organism evidence="1 2">
    <name type="scientific">Amedibacterium intestinale</name>
    <dbReference type="NCBI Taxonomy" id="2583452"/>
    <lineage>
        <taxon>Bacteria</taxon>
        <taxon>Bacillati</taxon>
        <taxon>Bacillota</taxon>
        <taxon>Erysipelotrichia</taxon>
        <taxon>Erysipelotrichales</taxon>
        <taxon>Erysipelotrichaceae</taxon>
        <taxon>Amedibacterium</taxon>
    </lineage>
</organism>
<reference evidence="2" key="1">
    <citation type="submission" date="2019-05" db="EMBL/GenBank/DDBJ databases">
        <title>Complete genome sequencing of Absiella argi strain JCM 30884.</title>
        <authorList>
            <person name="Sakamoto M."/>
            <person name="Murakami T."/>
            <person name="Mori H."/>
        </authorList>
    </citation>
    <scope>NUCLEOTIDE SEQUENCE [LARGE SCALE GENOMIC DNA]</scope>
    <source>
        <strain evidence="2">JCM 30884</strain>
    </source>
</reference>
<dbReference type="EMBL" id="AP019695">
    <property type="protein sequence ID" value="BBK23867.1"/>
    <property type="molecule type" value="Genomic_DNA"/>
</dbReference>
<dbReference type="Proteomes" id="UP000464754">
    <property type="component" value="Chromosome"/>
</dbReference>
<protein>
    <submittedName>
        <fullName evidence="1">Uncharacterized protein</fullName>
    </submittedName>
</protein>
<dbReference type="RefSeq" id="WP_163052529.1">
    <property type="nucleotide sequence ID" value="NZ_AP019695.1"/>
</dbReference>
<accession>A0A6N4TMC0</accession>
<gene>
    <name evidence="1" type="ORF">Aargi30884_27700</name>
</gene>
<evidence type="ECO:0000313" key="1">
    <source>
        <dbReference type="EMBL" id="BBK23867.1"/>
    </source>
</evidence>